<gene>
    <name evidence="6" type="ORF">Sviol_55560</name>
</gene>
<organism evidence="6 7">
    <name type="scientific">Streptomyces violascens</name>
    <dbReference type="NCBI Taxonomy" id="67381"/>
    <lineage>
        <taxon>Bacteria</taxon>
        <taxon>Bacillati</taxon>
        <taxon>Actinomycetota</taxon>
        <taxon>Actinomycetes</taxon>
        <taxon>Kitasatosporales</taxon>
        <taxon>Streptomycetaceae</taxon>
        <taxon>Streptomyces</taxon>
    </lineage>
</organism>
<evidence type="ECO:0000256" key="3">
    <source>
        <dbReference type="ARBA" id="ARBA00022842"/>
    </source>
</evidence>
<dbReference type="CDD" id="cd18876">
    <property type="entry name" value="NUDIX_Hydrolase"/>
    <property type="match status" value="1"/>
</dbReference>
<dbReference type="InterPro" id="IPR000086">
    <property type="entry name" value="NUDIX_hydrolase_dom"/>
</dbReference>
<protein>
    <recommendedName>
        <fullName evidence="5">Nudix hydrolase domain-containing protein</fullName>
    </recommendedName>
</protein>
<accession>A0ABQ3QV45</accession>
<evidence type="ECO:0000256" key="1">
    <source>
        <dbReference type="ARBA" id="ARBA00001946"/>
    </source>
</evidence>
<name>A0ABQ3QV45_9ACTN</name>
<sequence length="343" mass="36429">MQTPHSYPLDPSTSNGVMTPSPVLRVTSLVMDAKGRIGLLERDGAAVLPGGVVCGGESPEATLARHLAAQFGAPIPVGRLLAVDSLPAAEDELDTVVHLHFAGPLTTLPVTPRWTASGRVRWEAPEIATHLLAPHPAGQVRAALAAWWAGSVAHLVAGIVQPGSAAGLSPVERASLEEANALDPASYRAVRPKVICAATVLLPDAAHRVLLVQPAYHTENRWQLPGGGIDSDVGESPRTAARREVREELGLDLPLGRLLAVNWANDTPHPSRVGFTFSGPVLGESDLARIRIPPREIRAWRMVAEDELVHLVGAPLRERVAACLTALRHGSGPLELHDGTLWQ</sequence>
<comment type="caution">
    <text evidence="6">The sequence shown here is derived from an EMBL/GenBank/DDBJ whole genome shotgun (WGS) entry which is preliminary data.</text>
</comment>
<evidence type="ECO:0000313" key="6">
    <source>
        <dbReference type="EMBL" id="GHI41148.1"/>
    </source>
</evidence>
<dbReference type="PANTHER" id="PTHR43046">
    <property type="entry name" value="GDP-MANNOSE MANNOSYL HYDROLASE"/>
    <property type="match status" value="1"/>
</dbReference>
<dbReference type="EMBL" id="BNDY01000017">
    <property type="protein sequence ID" value="GHI41148.1"/>
    <property type="molecule type" value="Genomic_DNA"/>
</dbReference>
<keyword evidence="7" id="KW-1185">Reference proteome</keyword>
<keyword evidence="3" id="KW-0460">Magnesium</keyword>
<dbReference type="Proteomes" id="UP001050808">
    <property type="component" value="Unassembled WGS sequence"/>
</dbReference>
<evidence type="ECO:0000313" key="7">
    <source>
        <dbReference type="Proteomes" id="UP001050808"/>
    </source>
</evidence>
<feature type="region of interest" description="Disordered" evidence="4">
    <location>
        <begin position="1"/>
        <end position="20"/>
    </location>
</feature>
<feature type="domain" description="Nudix hydrolase" evidence="5">
    <location>
        <begin position="192"/>
        <end position="325"/>
    </location>
</feature>
<dbReference type="Gene3D" id="3.90.79.10">
    <property type="entry name" value="Nucleoside Triphosphate Pyrophosphohydrolase"/>
    <property type="match status" value="2"/>
</dbReference>
<dbReference type="PROSITE" id="PS51462">
    <property type="entry name" value="NUDIX"/>
    <property type="match status" value="1"/>
</dbReference>
<evidence type="ECO:0000259" key="5">
    <source>
        <dbReference type="PROSITE" id="PS51462"/>
    </source>
</evidence>
<feature type="compositionally biased region" description="Polar residues" evidence="4">
    <location>
        <begin position="1"/>
        <end position="18"/>
    </location>
</feature>
<evidence type="ECO:0000256" key="4">
    <source>
        <dbReference type="SAM" id="MobiDB-lite"/>
    </source>
</evidence>
<reference evidence="6" key="1">
    <citation type="submission" date="2024-05" db="EMBL/GenBank/DDBJ databases">
        <title>Whole genome shotgun sequence of Streptomyces violascens NBRC 12920.</title>
        <authorList>
            <person name="Komaki H."/>
            <person name="Tamura T."/>
        </authorList>
    </citation>
    <scope>NUCLEOTIDE SEQUENCE</scope>
    <source>
        <strain evidence="6">NBRC 12920</strain>
    </source>
</reference>
<dbReference type="SUPFAM" id="SSF55811">
    <property type="entry name" value="Nudix"/>
    <property type="match status" value="2"/>
</dbReference>
<keyword evidence="2" id="KW-0378">Hydrolase</keyword>
<proteinExistence type="predicted"/>
<dbReference type="PANTHER" id="PTHR43046:SF12">
    <property type="entry name" value="GDP-MANNOSE MANNOSYL HYDROLASE"/>
    <property type="match status" value="1"/>
</dbReference>
<comment type="cofactor">
    <cofactor evidence="1">
        <name>Mg(2+)</name>
        <dbReference type="ChEBI" id="CHEBI:18420"/>
    </cofactor>
</comment>
<dbReference type="InterPro" id="IPR015797">
    <property type="entry name" value="NUDIX_hydrolase-like_dom_sf"/>
</dbReference>
<evidence type="ECO:0000256" key="2">
    <source>
        <dbReference type="ARBA" id="ARBA00022801"/>
    </source>
</evidence>
<dbReference type="Pfam" id="PF00293">
    <property type="entry name" value="NUDIX"/>
    <property type="match status" value="1"/>
</dbReference>